<proteinExistence type="predicted"/>
<dbReference type="RefSeq" id="WP_006348726.1">
    <property type="nucleotide sequence ID" value="NZ_CP029159.1"/>
</dbReference>
<name>I2N060_STRT9</name>
<evidence type="ECO:0000313" key="4">
    <source>
        <dbReference type="EMBL" id="QKM69300.1"/>
    </source>
</evidence>
<reference evidence="4 5" key="1">
    <citation type="journal article" date="2012" name="J. Bacteriol.">
        <title>Draft genome of Streptomyces tsukubaensis NRRL 18488, the producer of the clinically important immunosuppressant tacrolimus (FK506).</title>
        <authorList>
            <person name="Barreiro C."/>
            <person name="Prieto C."/>
            <person name="Sola-Landa A."/>
            <person name="Solera E."/>
            <person name="Martinez-Castro M."/>
            <person name="Perez-Redondo R."/>
            <person name="Garcia-Estrada C."/>
            <person name="Aparicio J.F."/>
            <person name="Fernandez-Martinez L.T."/>
            <person name="Santos-Aberturas J."/>
            <person name="Salehi-Najafabadi Z."/>
            <person name="Rodriguez-Garcia A."/>
            <person name="Tauch A."/>
            <person name="Martin J.F."/>
        </authorList>
    </citation>
    <scope>NUCLEOTIDE SEQUENCE [LARGE SCALE GENOMIC DNA]</scope>
    <source>
        <strain evidence="5">DSM 42081 / NBRC 108919 / NRRL 18488 / 9993</strain>
    </source>
</reference>
<sequence length="301" mass="30875">MRRPRTPLPLAAAVFAGLLLLTGCGSDTAPIGAAEEETEKCREAGPPLGEAKDGVRITGTKGLGASTPGCSSGVASVAFEVTSPKKEPYAYTVTFSVTDAAGQAYESTPVAVPSVPGGATVRTSFTATPAQGPDSAGTAGVKIFKVRSVPVDELGSPAGPCPRSGVRVTADQGDAAMGLRAVGVRLENCGTRPYALDGYPRVTPLDEQHRPLTGVRVLRGGAEISTGLGTTSPRRLSLAPGEAARSSLMWRNTHEGFGKAANGPYVRLVAKPGASPVMLIPELDLGTTGKLGVAAWEKERR</sequence>
<dbReference type="EMBL" id="CP029159">
    <property type="protein sequence ID" value="QKM69300.1"/>
    <property type="molecule type" value="Genomic_DNA"/>
</dbReference>
<feature type="signal peptide" evidence="2">
    <location>
        <begin position="1"/>
        <end position="29"/>
    </location>
</feature>
<evidence type="ECO:0000256" key="1">
    <source>
        <dbReference type="SAM" id="MobiDB-lite"/>
    </source>
</evidence>
<evidence type="ECO:0000256" key="2">
    <source>
        <dbReference type="SAM" id="SignalP"/>
    </source>
</evidence>
<feature type="region of interest" description="Disordered" evidence="1">
    <location>
        <begin position="35"/>
        <end position="55"/>
    </location>
</feature>
<dbReference type="PROSITE" id="PS51257">
    <property type="entry name" value="PROKAR_LIPOPROTEIN"/>
    <property type="match status" value="1"/>
</dbReference>
<gene>
    <name evidence="4" type="ORF">STSU_021140</name>
</gene>
<evidence type="ECO:0000259" key="3">
    <source>
        <dbReference type="Pfam" id="PF14016"/>
    </source>
</evidence>
<feature type="chain" id="PRO_5038389655" evidence="2">
    <location>
        <begin position="30"/>
        <end position="301"/>
    </location>
</feature>
<protein>
    <submittedName>
        <fullName evidence="4">DUF4232 domain-containing protein</fullName>
    </submittedName>
</protein>
<organism evidence="4 5">
    <name type="scientific">Streptomyces tsukubensis (strain DSM 42081 / NBRC 108919 / NRRL 18488 / 9993)</name>
    <dbReference type="NCBI Taxonomy" id="1114943"/>
    <lineage>
        <taxon>Bacteria</taxon>
        <taxon>Bacillati</taxon>
        <taxon>Actinomycetota</taxon>
        <taxon>Actinomycetes</taxon>
        <taxon>Kitasatosporales</taxon>
        <taxon>Streptomycetaceae</taxon>
        <taxon>Streptomyces</taxon>
    </lineage>
</organism>
<dbReference type="Pfam" id="PF14016">
    <property type="entry name" value="DUF4232"/>
    <property type="match status" value="1"/>
</dbReference>
<dbReference type="Proteomes" id="UP000005940">
    <property type="component" value="Chromosome"/>
</dbReference>
<keyword evidence="5" id="KW-1185">Reference proteome</keyword>
<keyword evidence="2" id="KW-0732">Signal</keyword>
<dbReference type="AlphaFoldDB" id="I2N060"/>
<evidence type="ECO:0000313" key="5">
    <source>
        <dbReference type="Proteomes" id="UP000005940"/>
    </source>
</evidence>
<feature type="domain" description="DUF4232" evidence="3">
    <location>
        <begin position="161"/>
        <end position="296"/>
    </location>
</feature>
<accession>I2N060</accession>
<dbReference type="InterPro" id="IPR025326">
    <property type="entry name" value="DUF4232"/>
</dbReference>